<dbReference type="InterPro" id="IPR000073">
    <property type="entry name" value="AB_hydrolase_1"/>
</dbReference>
<evidence type="ECO:0000313" key="4">
    <source>
        <dbReference type="EMBL" id="MFC0394025.1"/>
    </source>
</evidence>
<dbReference type="PANTHER" id="PTHR43194">
    <property type="entry name" value="HYDROLASE ALPHA/BETA FOLD FAMILY"/>
    <property type="match status" value="1"/>
</dbReference>
<comment type="caution">
    <text evidence="4">The sequence shown here is derived from an EMBL/GenBank/DDBJ whole genome shotgun (WGS) entry which is preliminary data.</text>
</comment>
<reference evidence="4 5" key="1">
    <citation type="submission" date="2024-09" db="EMBL/GenBank/DDBJ databases">
        <authorList>
            <person name="Sun Q."/>
            <person name="Mori K."/>
        </authorList>
    </citation>
    <scope>NUCLEOTIDE SEQUENCE [LARGE SCALE GENOMIC DNA]</scope>
    <source>
        <strain evidence="4 5">CCM 4839</strain>
    </source>
</reference>
<dbReference type="Proteomes" id="UP001589818">
    <property type="component" value="Unassembled WGS sequence"/>
</dbReference>
<dbReference type="PRINTS" id="PR00793">
    <property type="entry name" value="PROAMNOPTASE"/>
</dbReference>
<organism evidence="4 5">
    <name type="scientific">Paenibacillus mendelii</name>
    <dbReference type="NCBI Taxonomy" id="206163"/>
    <lineage>
        <taxon>Bacteria</taxon>
        <taxon>Bacillati</taxon>
        <taxon>Bacillota</taxon>
        <taxon>Bacilli</taxon>
        <taxon>Bacillales</taxon>
        <taxon>Paenibacillaceae</taxon>
        <taxon>Paenibacillus</taxon>
    </lineage>
</organism>
<evidence type="ECO:0000259" key="3">
    <source>
        <dbReference type="Pfam" id="PF00561"/>
    </source>
</evidence>
<keyword evidence="2 4" id="KW-0378">Hydrolase</keyword>
<gene>
    <name evidence="4" type="ORF">ACFFJ8_21975</name>
</gene>
<evidence type="ECO:0000313" key="5">
    <source>
        <dbReference type="Proteomes" id="UP001589818"/>
    </source>
</evidence>
<accession>A0ABV6JDP9</accession>
<keyword evidence="5" id="KW-1185">Reference proteome</keyword>
<dbReference type="EMBL" id="JBHLVF010000038">
    <property type="protein sequence ID" value="MFC0394025.1"/>
    <property type="molecule type" value="Genomic_DNA"/>
</dbReference>
<comment type="similarity">
    <text evidence="1">Belongs to the peptidase S33 family.</text>
</comment>
<dbReference type="Pfam" id="PF00561">
    <property type="entry name" value="Abhydrolase_1"/>
    <property type="match status" value="1"/>
</dbReference>
<dbReference type="PANTHER" id="PTHR43194:SF2">
    <property type="entry name" value="PEROXISOMAL MEMBRANE PROTEIN LPX1"/>
    <property type="match status" value="1"/>
</dbReference>
<name>A0ABV6JDP9_9BACL</name>
<protein>
    <submittedName>
        <fullName evidence="4">Alpha/beta fold hydrolase</fullName>
    </submittedName>
</protein>
<dbReference type="Gene3D" id="3.40.50.1820">
    <property type="entry name" value="alpha/beta hydrolase"/>
    <property type="match status" value="1"/>
</dbReference>
<sequence length="352" mass="40184">MSKTNILPDLLLRNRNRRKNTKLLEIHTPNRIIEGHYVKIGGIDQWVTIRGEDYHNPVVLFIHGGPASPYSIFSPLLRSWEKHFTIVQWDQRGAGKTFTRNGKDGSGPITFSRLAQDGIELVEYLCNKIQQQKVILIGSSVGSLIGIMMAKRRPDLFYAYVGTDQNSPDPQYLTHQLTMDSLRNAGHAKGVQLVEKMGPDPTRWSREDFERRNQYLVKVINDVPNMIMDLILPSMLSSPEHKFSDLIDFFKGMKFSLDHLYNELVAFDFDEVGLCLKLPFFIMHGDKDIITPIATAKAYFDKIEAPFKEYVLIRNAGHLACFARPEQFLEELINRVHPLATATENEIAKGII</sequence>
<proteinExistence type="inferred from homology"/>
<dbReference type="InterPro" id="IPR002410">
    <property type="entry name" value="Peptidase_S33"/>
</dbReference>
<dbReference type="InterPro" id="IPR050228">
    <property type="entry name" value="Carboxylesterase_BioH"/>
</dbReference>
<evidence type="ECO:0000256" key="2">
    <source>
        <dbReference type="ARBA" id="ARBA00022801"/>
    </source>
</evidence>
<dbReference type="RefSeq" id="WP_204822686.1">
    <property type="nucleotide sequence ID" value="NZ_JANHOF010000028.1"/>
</dbReference>
<dbReference type="SUPFAM" id="SSF53474">
    <property type="entry name" value="alpha/beta-Hydrolases"/>
    <property type="match status" value="1"/>
</dbReference>
<dbReference type="InterPro" id="IPR029058">
    <property type="entry name" value="AB_hydrolase_fold"/>
</dbReference>
<feature type="domain" description="AB hydrolase-1" evidence="3">
    <location>
        <begin position="57"/>
        <end position="323"/>
    </location>
</feature>
<dbReference type="GO" id="GO:0016787">
    <property type="term" value="F:hydrolase activity"/>
    <property type="evidence" value="ECO:0007669"/>
    <property type="project" value="UniProtKB-KW"/>
</dbReference>
<evidence type="ECO:0000256" key="1">
    <source>
        <dbReference type="ARBA" id="ARBA00010088"/>
    </source>
</evidence>